<evidence type="ECO:0000313" key="17">
    <source>
        <dbReference type="EMBL" id="NEK85118.1"/>
    </source>
</evidence>
<protein>
    <recommendedName>
        <fullName evidence="12">(S)-3-amino-2-methylpropionate transaminase</fullName>
        <ecNumber evidence="6">2.6.1.19</ecNumber>
        <ecNumber evidence="5">2.6.1.22</ecNumber>
    </recommendedName>
    <alternativeName>
        <fullName evidence="13">GABA aminotransferase</fullName>
    </alternativeName>
    <alternativeName>
        <fullName evidence="11">Gamma-amino-N-butyrate transaminase</fullName>
    </alternativeName>
    <alternativeName>
        <fullName evidence="15">Glutamate:succinic semialdehyde transaminase</fullName>
    </alternativeName>
    <alternativeName>
        <fullName evidence="10">L-AIBAT</fullName>
    </alternativeName>
</protein>
<dbReference type="InterPro" id="IPR015424">
    <property type="entry name" value="PyrdxlP-dep_Trfase"/>
</dbReference>
<dbReference type="NCBIfam" id="NF004714">
    <property type="entry name" value="PRK06058.1"/>
    <property type="match status" value="1"/>
</dbReference>
<dbReference type="InterPro" id="IPR015421">
    <property type="entry name" value="PyrdxlP-dep_Trfase_major"/>
</dbReference>
<dbReference type="AlphaFoldDB" id="A0A6L9VZL5"/>
<organism evidence="17 18">
    <name type="scientific">Blastococcus saxobsidens</name>
    <dbReference type="NCBI Taxonomy" id="138336"/>
    <lineage>
        <taxon>Bacteria</taxon>
        <taxon>Bacillati</taxon>
        <taxon>Actinomycetota</taxon>
        <taxon>Actinomycetes</taxon>
        <taxon>Geodermatophilales</taxon>
        <taxon>Geodermatophilaceae</taxon>
        <taxon>Blastococcus</taxon>
    </lineage>
</organism>
<reference evidence="17 18" key="1">
    <citation type="submission" date="2019-12" db="EMBL/GenBank/DDBJ databases">
        <title>the WGS of Blastococcus saxobsidens 67B17.</title>
        <authorList>
            <person name="Jiang Z."/>
        </authorList>
    </citation>
    <scope>NUCLEOTIDE SEQUENCE [LARGE SCALE GENOMIC DNA]</scope>
    <source>
        <strain evidence="17 18">67B17</strain>
    </source>
</reference>
<comment type="catalytic activity">
    <reaction evidence="14">
        <text>4-aminobutanoate + 2-oxoglutarate = succinate semialdehyde + L-glutamate</text>
        <dbReference type="Rhea" id="RHEA:23352"/>
        <dbReference type="ChEBI" id="CHEBI:16810"/>
        <dbReference type="ChEBI" id="CHEBI:29985"/>
        <dbReference type="ChEBI" id="CHEBI:57706"/>
        <dbReference type="ChEBI" id="CHEBI:59888"/>
        <dbReference type="EC" id="2.6.1.19"/>
    </reaction>
</comment>
<comment type="pathway">
    <text evidence="3">Amino-acid degradation; 4-aminobutanoate degradation.</text>
</comment>
<dbReference type="PANTHER" id="PTHR11986:SF79">
    <property type="entry name" value="ACETYLORNITHINE AMINOTRANSFERASE, MITOCHONDRIAL"/>
    <property type="match status" value="1"/>
</dbReference>
<evidence type="ECO:0000256" key="8">
    <source>
        <dbReference type="ARBA" id="ARBA00022679"/>
    </source>
</evidence>
<dbReference type="InterPro" id="IPR015422">
    <property type="entry name" value="PyrdxlP-dep_Trfase_small"/>
</dbReference>
<evidence type="ECO:0000256" key="1">
    <source>
        <dbReference type="ARBA" id="ARBA00001750"/>
    </source>
</evidence>
<evidence type="ECO:0000256" key="7">
    <source>
        <dbReference type="ARBA" id="ARBA00022576"/>
    </source>
</evidence>
<dbReference type="GO" id="GO:0034386">
    <property type="term" value="F:4-aminobutyrate:2-oxoglutarate transaminase activity"/>
    <property type="evidence" value="ECO:0007669"/>
    <property type="project" value="UniProtKB-EC"/>
</dbReference>
<dbReference type="Proteomes" id="UP000479241">
    <property type="component" value="Unassembled WGS sequence"/>
</dbReference>
<evidence type="ECO:0000256" key="13">
    <source>
        <dbReference type="ARBA" id="ARBA00031787"/>
    </source>
</evidence>
<evidence type="ECO:0000256" key="14">
    <source>
        <dbReference type="ARBA" id="ARBA00048021"/>
    </source>
</evidence>
<dbReference type="GO" id="GO:0047298">
    <property type="term" value="F:(S)-3-amino-2-methylpropionate transaminase activity"/>
    <property type="evidence" value="ECO:0007669"/>
    <property type="project" value="UniProtKB-EC"/>
</dbReference>
<keyword evidence="8 17" id="KW-0808">Transferase</keyword>
<dbReference type="Gene3D" id="3.90.1150.10">
    <property type="entry name" value="Aspartate Aminotransferase, domain 1"/>
    <property type="match status" value="1"/>
</dbReference>
<dbReference type="Gene3D" id="3.40.640.10">
    <property type="entry name" value="Type I PLP-dependent aspartate aminotransferase-like (Major domain)"/>
    <property type="match status" value="1"/>
</dbReference>
<dbReference type="InterPro" id="IPR050103">
    <property type="entry name" value="Class-III_PLP-dep_AT"/>
</dbReference>
<evidence type="ECO:0000256" key="3">
    <source>
        <dbReference type="ARBA" id="ARBA00005176"/>
    </source>
</evidence>
<dbReference type="EMBL" id="JAAGWG010000006">
    <property type="protein sequence ID" value="NEK85118.1"/>
    <property type="molecule type" value="Genomic_DNA"/>
</dbReference>
<comment type="catalytic activity">
    <reaction evidence="1">
        <text>(S)-3-amino-2-methylpropanoate + 2-oxoglutarate = 2-methyl-3-oxopropanoate + L-glutamate</text>
        <dbReference type="Rhea" id="RHEA:13993"/>
        <dbReference type="ChEBI" id="CHEBI:16810"/>
        <dbReference type="ChEBI" id="CHEBI:29985"/>
        <dbReference type="ChEBI" id="CHEBI:57700"/>
        <dbReference type="ChEBI" id="CHEBI:58655"/>
        <dbReference type="EC" id="2.6.1.22"/>
    </reaction>
</comment>
<evidence type="ECO:0000256" key="12">
    <source>
        <dbReference type="ARBA" id="ARBA00030857"/>
    </source>
</evidence>
<sequence>MSVVEQAVAVGGPELEQVRRLVTEIPGPRSRELAARRAAALPAGLTSAQPVFAAAGGGGVLVDVDGNSFIDFGSGIAVTSVGNSAARVVARATEQLQQFTHTCFLVNPYEGYVEVCEALNRLTPGDHEKRTALFNTGAEALENAVKYARMATGRTGVVVFDHAYHGRSMLTMAMTAKNTPYKKGFGPLAGEVYRSPMAYPYRAPGGAERATADALAALRDLIDVQVGADQIACVVLEPIQGEGGFIVPSPGFFPAVAELCRERGILFVADEVQTGFARTGDMFACEHEGVVPDLITTAKGLAGGLPLAAVTGRAEIMDTVHPGGIGGTYSGNPVSCAAALGVIESIEQEGLVERARQIGTAFLGRLREIAASSPVVGDVRGRGAMIAVELVRPGTTEPDPAAVAAVVKYCQERGLLVLTAGTYGNVLRFLPPLVMPDHLLAEGLDILSEAFAAL</sequence>
<accession>A0A6L9VZL5</accession>
<gene>
    <name evidence="17" type="primary">gabT</name>
    <name evidence="17" type="ORF">GCU60_04990</name>
</gene>
<dbReference type="EC" id="2.6.1.22" evidence="5"/>
<comment type="cofactor">
    <cofactor evidence="2">
        <name>pyridoxal 5'-phosphate</name>
        <dbReference type="ChEBI" id="CHEBI:597326"/>
    </cofactor>
</comment>
<evidence type="ECO:0000256" key="15">
    <source>
        <dbReference type="ARBA" id="ARBA00050054"/>
    </source>
</evidence>
<dbReference type="InterPro" id="IPR049704">
    <property type="entry name" value="Aminotrans_3_PPA_site"/>
</dbReference>
<evidence type="ECO:0000256" key="4">
    <source>
        <dbReference type="ARBA" id="ARBA00008954"/>
    </source>
</evidence>
<evidence type="ECO:0000256" key="2">
    <source>
        <dbReference type="ARBA" id="ARBA00001933"/>
    </source>
</evidence>
<proteinExistence type="inferred from homology"/>
<dbReference type="EC" id="2.6.1.19" evidence="6"/>
<dbReference type="RefSeq" id="WP_163202801.1">
    <property type="nucleotide sequence ID" value="NZ_JAAGWG010000006.1"/>
</dbReference>
<evidence type="ECO:0000256" key="6">
    <source>
        <dbReference type="ARBA" id="ARBA00012912"/>
    </source>
</evidence>
<dbReference type="Pfam" id="PF00202">
    <property type="entry name" value="Aminotran_3"/>
    <property type="match status" value="1"/>
</dbReference>
<dbReference type="SUPFAM" id="SSF53383">
    <property type="entry name" value="PLP-dependent transferases"/>
    <property type="match status" value="1"/>
</dbReference>
<evidence type="ECO:0000313" key="18">
    <source>
        <dbReference type="Proteomes" id="UP000479241"/>
    </source>
</evidence>
<comment type="similarity">
    <text evidence="4 16">Belongs to the class-III pyridoxal-phosphate-dependent aminotransferase family.</text>
</comment>
<dbReference type="PANTHER" id="PTHR11986">
    <property type="entry name" value="AMINOTRANSFERASE CLASS III"/>
    <property type="match status" value="1"/>
</dbReference>
<evidence type="ECO:0000256" key="11">
    <source>
        <dbReference type="ARBA" id="ARBA00030204"/>
    </source>
</evidence>
<evidence type="ECO:0000256" key="5">
    <source>
        <dbReference type="ARBA" id="ARBA00012876"/>
    </source>
</evidence>
<dbReference type="GO" id="GO:0009448">
    <property type="term" value="P:gamma-aminobutyric acid metabolic process"/>
    <property type="evidence" value="ECO:0007669"/>
    <property type="project" value="InterPro"/>
</dbReference>
<evidence type="ECO:0000256" key="10">
    <source>
        <dbReference type="ARBA" id="ARBA00029760"/>
    </source>
</evidence>
<dbReference type="PIRSF" id="PIRSF000521">
    <property type="entry name" value="Transaminase_4ab_Lys_Orn"/>
    <property type="match status" value="1"/>
</dbReference>
<dbReference type="InterPro" id="IPR005814">
    <property type="entry name" value="Aminotrans_3"/>
</dbReference>
<dbReference type="NCBIfam" id="TIGR00700">
    <property type="entry name" value="GABAtrnsam"/>
    <property type="match status" value="1"/>
</dbReference>
<dbReference type="GO" id="GO:0042802">
    <property type="term" value="F:identical protein binding"/>
    <property type="evidence" value="ECO:0007669"/>
    <property type="project" value="TreeGrafter"/>
</dbReference>
<evidence type="ECO:0000256" key="9">
    <source>
        <dbReference type="ARBA" id="ARBA00022898"/>
    </source>
</evidence>
<dbReference type="PROSITE" id="PS00600">
    <property type="entry name" value="AA_TRANSFER_CLASS_3"/>
    <property type="match status" value="1"/>
</dbReference>
<dbReference type="FunFam" id="3.40.640.10:FF:000013">
    <property type="entry name" value="4-aminobutyrate aminotransferase"/>
    <property type="match status" value="1"/>
</dbReference>
<keyword evidence="7 17" id="KW-0032">Aminotransferase</keyword>
<keyword evidence="9 16" id="KW-0663">Pyridoxal phosphate</keyword>
<dbReference type="InterPro" id="IPR004632">
    <property type="entry name" value="4NH2But_aminotransferase_bac"/>
</dbReference>
<name>A0A6L9VZL5_9ACTN</name>
<comment type="caution">
    <text evidence="17">The sequence shown here is derived from an EMBL/GenBank/DDBJ whole genome shotgun (WGS) entry which is preliminary data.</text>
</comment>
<dbReference type="GO" id="GO:0030170">
    <property type="term" value="F:pyridoxal phosphate binding"/>
    <property type="evidence" value="ECO:0007669"/>
    <property type="project" value="InterPro"/>
</dbReference>
<dbReference type="CDD" id="cd00610">
    <property type="entry name" value="OAT_like"/>
    <property type="match status" value="1"/>
</dbReference>
<evidence type="ECO:0000256" key="16">
    <source>
        <dbReference type="RuleBase" id="RU003560"/>
    </source>
</evidence>